<dbReference type="EMBL" id="GL379812">
    <property type="protein sequence ID" value="EGT44070.1"/>
    <property type="molecule type" value="Genomic_DNA"/>
</dbReference>
<dbReference type="InterPro" id="IPR013088">
    <property type="entry name" value="Znf_NHR/GATA"/>
</dbReference>
<dbReference type="OrthoDB" id="5796629at2759"/>
<dbReference type="Proteomes" id="UP000008068">
    <property type="component" value="Unassembled WGS sequence"/>
</dbReference>
<keyword evidence="3" id="KW-0862">Zinc</keyword>
<dbReference type="SUPFAM" id="SSF57716">
    <property type="entry name" value="Glucocorticoid receptor-like (DNA-binding domain)"/>
    <property type="match status" value="1"/>
</dbReference>
<dbReference type="Gene3D" id="1.10.565.10">
    <property type="entry name" value="Retinoid X Receptor"/>
    <property type="match status" value="1"/>
</dbReference>
<dbReference type="PANTHER" id="PTHR46587">
    <property type="entry name" value="NUCLEAR HORMONE RECEPTOR FAMILY"/>
    <property type="match status" value="1"/>
</dbReference>
<evidence type="ECO:0000256" key="1">
    <source>
        <dbReference type="ARBA" id="ARBA00022723"/>
    </source>
</evidence>
<evidence type="ECO:0000313" key="10">
    <source>
        <dbReference type="EMBL" id="EGT44070.1"/>
    </source>
</evidence>
<organism evidence="11">
    <name type="scientific">Caenorhabditis brenneri</name>
    <name type="common">Nematode worm</name>
    <dbReference type="NCBI Taxonomy" id="135651"/>
    <lineage>
        <taxon>Eukaryota</taxon>
        <taxon>Metazoa</taxon>
        <taxon>Ecdysozoa</taxon>
        <taxon>Nematoda</taxon>
        <taxon>Chromadorea</taxon>
        <taxon>Rhabditida</taxon>
        <taxon>Rhabditina</taxon>
        <taxon>Rhabditomorpha</taxon>
        <taxon>Rhabditoidea</taxon>
        <taxon>Rhabditidae</taxon>
        <taxon>Peloderinae</taxon>
        <taxon>Caenorhabditis</taxon>
    </lineage>
</organism>
<feature type="domain" description="NR LBD" evidence="9">
    <location>
        <begin position="115"/>
        <end position="354"/>
    </location>
</feature>
<accession>G0MTZ3</accession>
<keyword evidence="7" id="KW-0675">Receptor</keyword>
<evidence type="ECO:0000256" key="7">
    <source>
        <dbReference type="ARBA" id="ARBA00023170"/>
    </source>
</evidence>
<dbReference type="InterPro" id="IPR001628">
    <property type="entry name" value="Znf_hrmn_rcpt"/>
</dbReference>
<sequence>MHPPCIICLEDSNILTQGICSKCFMFFRRVVNEKRMRRCVSPCEEKRVGSPSFCRYCRLQKILDAGIIIEDHITWNEKILDSRYWKTLGKRLEGITNDSQFFVLLLLQRYQREIHQNYNTSLISDYEVGVVKINQKTYRCAKPSDVNLTLHIGFRNAIDFANQFPCFRNLGIERKRLIFAEFGIAYLLIDQAFKTARMTDDAFWFLQNGTFLHPSCFFGITNGVSPVQYDAPTQARYHCEFVNGLLNEIKTPFSNLEIDAMECVFLKTLLLFAASFIQRVNVEESKEIVSRCLMRLMEYTIKKSPIDGMVRYGEIVMLIGSIRCAIKSFYNQTTVSNVFHQSNFDLFVRGSFPT</sequence>
<dbReference type="STRING" id="135651.G0MTZ3"/>
<dbReference type="GO" id="GO:0008270">
    <property type="term" value="F:zinc ion binding"/>
    <property type="evidence" value="ECO:0007669"/>
    <property type="project" value="UniProtKB-KW"/>
</dbReference>
<dbReference type="SMART" id="SM00430">
    <property type="entry name" value="HOLI"/>
    <property type="match status" value="1"/>
</dbReference>
<dbReference type="InterPro" id="IPR035500">
    <property type="entry name" value="NHR-like_dom_sf"/>
</dbReference>
<dbReference type="Gene3D" id="3.30.50.10">
    <property type="entry name" value="Erythroid Transcription Factor GATA-1, subunit A"/>
    <property type="match status" value="1"/>
</dbReference>
<gene>
    <name evidence="10" type="ORF">CAEBREN_05825</name>
</gene>
<keyword evidence="1" id="KW-0479">Metal-binding</keyword>
<keyword evidence="2" id="KW-0863">Zinc-finger</keyword>
<dbReference type="SUPFAM" id="SSF48508">
    <property type="entry name" value="Nuclear receptor ligand-binding domain"/>
    <property type="match status" value="1"/>
</dbReference>
<dbReference type="GO" id="GO:0043565">
    <property type="term" value="F:sequence-specific DNA binding"/>
    <property type="evidence" value="ECO:0007669"/>
    <property type="project" value="InterPro"/>
</dbReference>
<dbReference type="PANTHER" id="PTHR46587:SF1">
    <property type="entry name" value="NUCLEAR HORMONE RECEPTOR FAMILY-RELATED"/>
    <property type="match status" value="1"/>
</dbReference>
<proteinExistence type="predicted"/>
<evidence type="ECO:0000256" key="6">
    <source>
        <dbReference type="ARBA" id="ARBA00023163"/>
    </source>
</evidence>
<evidence type="ECO:0000256" key="8">
    <source>
        <dbReference type="ARBA" id="ARBA00023242"/>
    </source>
</evidence>
<dbReference type="AlphaFoldDB" id="G0MTZ3"/>
<dbReference type="eggNOG" id="KOG3575">
    <property type="taxonomic scope" value="Eukaryota"/>
</dbReference>
<dbReference type="Pfam" id="PF00105">
    <property type="entry name" value="zf-C4"/>
    <property type="match status" value="1"/>
</dbReference>
<dbReference type="InParanoid" id="G0MTZ3"/>
<keyword evidence="11" id="KW-1185">Reference proteome</keyword>
<keyword evidence="5" id="KW-0238">DNA-binding</keyword>
<dbReference type="SMART" id="SM00399">
    <property type="entry name" value="ZnF_C4"/>
    <property type="match status" value="1"/>
</dbReference>
<evidence type="ECO:0000259" key="9">
    <source>
        <dbReference type="PROSITE" id="PS51843"/>
    </source>
</evidence>
<keyword evidence="6" id="KW-0804">Transcription</keyword>
<protein>
    <recommendedName>
        <fullName evidence="9">NR LBD domain-containing protein</fullName>
    </recommendedName>
</protein>
<evidence type="ECO:0000256" key="2">
    <source>
        <dbReference type="ARBA" id="ARBA00022771"/>
    </source>
</evidence>
<evidence type="ECO:0000256" key="4">
    <source>
        <dbReference type="ARBA" id="ARBA00023015"/>
    </source>
</evidence>
<dbReference type="HOGENOM" id="CLU_007368_0_0_1"/>
<name>G0MTZ3_CAEBE</name>
<keyword evidence="4" id="KW-0805">Transcription regulation</keyword>
<dbReference type="InterPro" id="IPR000536">
    <property type="entry name" value="Nucl_hrmn_rcpt_lig-bd"/>
</dbReference>
<reference evidence="11" key="1">
    <citation type="submission" date="2011-07" db="EMBL/GenBank/DDBJ databases">
        <authorList>
            <consortium name="Caenorhabditis brenneri Sequencing and Analysis Consortium"/>
            <person name="Wilson R.K."/>
        </authorList>
    </citation>
    <scope>NUCLEOTIDE SEQUENCE [LARGE SCALE GENOMIC DNA]</scope>
    <source>
        <strain evidence="11">PB2801</strain>
    </source>
</reference>
<dbReference type="OMA" id="DWANRID"/>
<dbReference type="Pfam" id="PF00104">
    <property type="entry name" value="Hormone_recep"/>
    <property type="match status" value="1"/>
</dbReference>
<evidence type="ECO:0000256" key="3">
    <source>
        <dbReference type="ARBA" id="ARBA00022833"/>
    </source>
</evidence>
<keyword evidence="8" id="KW-0539">Nucleus</keyword>
<evidence type="ECO:0000256" key="5">
    <source>
        <dbReference type="ARBA" id="ARBA00023125"/>
    </source>
</evidence>
<dbReference type="PROSITE" id="PS51843">
    <property type="entry name" value="NR_LBD"/>
    <property type="match status" value="1"/>
</dbReference>
<evidence type="ECO:0000313" key="11">
    <source>
        <dbReference type="Proteomes" id="UP000008068"/>
    </source>
</evidence>
<dbReference type="GO" id="GO:0003700">
    <property type="term" value="F:DNA-binding transcription factor activity"/>
    <property type="evidence" value="ECO:0007669"/>
    <property type="project" value="InterPro"/>
</dbReference>